<reference evidence="2" key="2">
    <citation type="submission" date="2021-04" db="EMBL/GenBank/DDBJ databases">
        <authorList>
            <person name="Gilroy R."/>
        </authorList>
    </citation>
    <scope>NUCLEOTIDE SEQUENCE</scope>
    <source>
        <strain evidence="2">CHK191-13928</strain>
    </source>
</reference>
<dbReference type="EMBL" id="DXEM01000004">
    <property type="protein sequence ID" value="HIX66732.1"/>
    <property type="molecule type" value="Genomic_DNA"/>
</dbReference>
<evidence type="ECO:0000259" key="1">
    <source>
        <dbReference type="Pfam" id="PF00535"/>
    </source>
</evidence>
<evidence type="ECO:0000313" key="2">
    <source>
        <dbReference type="EMBL" id="HIX66732.1"/>
    </source>
</evidence>
<sequence>MKADLIIPTYKPGDKFRESLQRLSKQSRRPDRIIVINTEEDFFPKDLIGLYDNVEIHHIKKEDFDHGKTRDYGASLSEADILMFMTDDAVSKDRFLIENLLKPFENPEVSAAYGRQIADPKKNYIEYYTRLFNYPRESRLKTKADLPTLGIKTFFCSNACSAYRKKDYDALGGFLHKTIFNEDMIMASKMIEADKAIAYAADAVVWHWHDYKALEQLHRNFDLAVSQTDYGGLFLEVKSESEGVKMVLHTLRHLVSKGKLWLIPKYILDSGCKFIGYKLGRNYQSLPRWLVRKLTMNLTYWES</sequence>
<dbReference type="Gene3D" id="3.90.550.10">
    <property type="entry name" value="Spore Coat Polysaccharide Biosynthesis Protein SpsA, Chain A"/>
    <property type="match status" value="1"/>
</dbReference>
<organism evidence="2 3">
    <name type="scientific">Candidatus Anaerostipes excrementavium</name>
    <dbReference type="NCBI Taxonomy" id="2838463"/>
    <lineage>
        <taxon>Bacteria</taxon>
        <taxon>Bacillati</taxon>
        <taxon>Bacillota</taxon>
        <taxon>Clostridia</taxon>
        <taxon>Lachnospirales</taxon>
        <taxon>Lachnospiraceae</taxon>
        <taxon>Anaerostipes</taxon>
    </lineage>
</organism>
<dbReference type="InterPro" id="IPR029044">
    <property type="entry name" value="Nucleotide-diphossugar_trans"/>
</dbReference>
<evidence type="ECO:0000313" key="3">
    <source>
        <dbReference type="Proteomes" id="UP000886721"/>
    </source>
</evidence>
<gene>
    <name evidence="2" type="ORF">H9735_01250</name>
</gene>
<dbReference type="Proteomes" id="UP000886721">
    <property type="component" value="Unassembled WGS sequence"/>
</dbReference>
<dbReference type="AlphaFoldDB" id="A0A9D2B911"/>
<dbReference type="InterPro" id="IPR001173">
    <property type="entry name" value="Glyco_trans_2-like"/>
</dbReference>
<comment type="caution">
    <text evidence="2">The sequence shown here is derived from an EMBL/GenBank/DDBJ whole genome shotgun (WGS) entry which is preliminary data.</text>
</comment>
<protein>
    <submittedName>
        <fullName evidence="2">Glycosyltransferase</fullName>
    </submittedName>
</protein>
<feature type="domain" description="Glycosyltransferase 2-like" evidence="1">
    <location>
        <begin position="5"/>
        <end position="171"/>
    </location>
</feature>
<dbReference type="SUPFAM" id="SSF53448">
    <property type="entry name" value="Nucleotide-diphospho-sugar transferases"/>
    <property type="match status" value="1"/>
</dbReference>
<dbReference type="InterPro" id="IPR050834">
    <property type="entry name" value="Glycosyltransf_2"/>
</dbReference>
<reference evidence="2" key="1">
    <citation type="journal article" date="2021" name="PeerJ">
        <title>Extensive microbial diversity within the chicken gut microbiome revealed by metagenomics and culture.</title>
        <authorList>
            <person name="Gilroy R."/>
            <person name="Ravi A."/>
            <person name="Getino M."/>
            <person name="Pursley I."/>
            <person name="Horton D.L."/>
            <person name="Alikhan N.F."/>
            <person name="Baker D."/>
            <person name="Gharbi K."/>
            <person name="Hall N."/>
            <person name="Watson M."/>
            <person name="Adriaenssens E.M."/>
            <person name="Foster-Nyarko E."/>
            <person name="Jarju S."/>
            <person name="Secka A."/>
            <person name="Antonio M."/>
            <person name="Oren A."/>
            <person name="Chaudhuri R.R."/>
            <person name="La Ragione R."/>
            <person name="Hildebrand F."/>
            <person name="Pallen M.J."/>
        </authorList>
    </citation>
    <scope>NUCLEOTIDE SEQUENCE</scope>
    <source>
        <strain evidence="2">CHK191-13928</strain>
    </source>
</reference>
<dbReference type="PANTHER" id="PTHR43685:SF13">
    <property type="entry name" value="O ANTIGEN BIOSYNTHESIS RHAMNOSYLTRANSFERASE RFBN"/>
    <property type="match status" value="1"/>
</dbReference>
<dbReference type="Pfam" id="PF00535">
    <property type="entry name" value="Glycos_transf_2"/>
    <property type="match status" value="1"/>
</dbReference>
<dbReference type="GO" id="GO:0044010">
    <property type="term" value="P:single-species biofilm formation"/>
    <property type="evidence" value="ECO:0007669"/>
    <property type="project" value="TreeGrafter"/>
</dbReference>
<name>A0A9D2B911_9FIRM</name>
<proteinExistence type="predicted"/>
<dbReference type="PANTHER" id="PTHR43685">
    <property type="entry name" value="GLYCOSYLTRANSFERASE"/>
    <property type="match status" value="1"/>
</dbReference>
<accession>A0A9D2B911</accession>